<dbReference type="InterPro" id="IPR048369">
    <property type="entry name" value="COG6_C"/>
</dbReference>
<evidence type="ECO:0000256" key="7">
    <source>
        <dbReference type="ARBA" id="ARBA00048313"/>
    </source>
</evidence>
<evidence type="ECO:0000256" key="8">
    <source>
        <dbReference type="SAM" id="Coils"/>
    </source>
</evidence>
<dbReference type="InterPro" id="IPR001252">
    <property type="entry name" value="Malate_DH_AS"/>
</dbReference>
<keyword evidence="5" id="KW-0560">Oxidoreductase</keyword>
<dbReference type="SUPFAM" id="SSF51735">
    <property type="entry name" value="NAD(P)-binding Rossmann-fold domains"/>
    <property type="match status" value="1"/>
</dbReference>
<dbReference type="FunFam" id="3.40.50.720:FF:000268">
    <property type="entry name" value="Malate dehydrogenase"/>
    <property type="match status" value="1"/>
</dbReference>
<dbReference type="GO" id="GO:0030060">
    <property type="term" value="F:L-malate dehydrogenase (NAD+) activity"/>
    <property type="evidence" value="ECO:0007669"/>
    <property type="project" value="UniProtKB-EC"/>
</dbReference>
<keyword evidence="8" id="KW-0175">Coiled coil</keyword>
<dbReference type="GO" id="GO:0006099">
    <property type="term" value="P:tricarboxylic acid cycle"/>
    <property type="evidence" value="ECO:0007669"/>
    <property type="project" value="UniProtKB-KW"/>
</dbReference>
<dbReference type="SUPFAM" id="SSF51045">
    <property type="entry name" value="WW domain"/>
    <property type="match status" value="1"/>
</dbReference>
<feature type="compositionally biased region" description="Basic and acidic residues" evidence="9">
    <location>
        <begin position="711"/>
        <end position="729"/>
    </location>
</feature>
<feature type="compositionally biased region" description="Basic and acidic residues" evidence="9">
    <location>
        <begin position="672"/>
        <end position="700"/>
    </location>
</feature>
<feature type="compositionally biased region" description="Basic and acidic residues" evidence="9">
    <location>
        <begin position="949"/>
        <end position="964"/>
    </location>
</feature>
<dbReference type="Gene3D" id="3.90.110.10">
    <property type="entry name" value="Lactate dehydrogenase/glycoside hydrolase, family 4, C-terminal"/>
    <property type="match status" value="1"/>
</dbReference>
<gene>
    <name evidence="11" type="primary">MDH2</name>
    <name evidence="11" type="ORF">SPIL2461_LOCUS18112</name>
</gene>
<dbReference type="InterPro" id="IPR036291">
    <property type="entry name" value="NAD(P)-bd_dom_sf"/>
</dbReference>
<name>A0A812W8K6_SYMPI</name>
<evidence type="ECO:0000256" key="1">
    <source>
        <dbReference type="ARBA" id="ARBA00008824"/>
    </source>
</evidence>
<dbReference type="EC" id="1.1.1.37" evidence="3"/>
<evidence type="ECO:0000256" key="6">
    <source>
        <dbReference type="ARBA" id="ARBA00023027"/>
    </source>
</evidence>
<dbReference type="CDD" id="cd01337">
    <property type="entry name" value="MDH_glyoxysomal_mitochondrial"/>
    <property type="match status" value="1"/>
</dbReference>
<feature type="region of interest" description="Disordered" evidence="9">
    <location>
        <begin position="2036"/>
        <end position="2061"/>
    </location>
</feature>
<protein>
    <recommendedName>
        <fullName evidence="3">malate dehydrogenase</fullName>
        <ecNumber evidence="3">1.1.1.37</ecNumber>
    </recommendedName>
</protein>
<dbReference type="InterPro" id="IPR015955">
    <property type="entry name" value="Lactate_DH/Glyco_Ohase_4_C"/>
</dbReference>
<feature type="compositionally biased region" description="Basic residues" evidence="9">
    <location>
        <begin position="506"/>
        <end position="519"/>
    </location>
</feature>
<dbReference type="Gene3D" id="3.30.1470.10">
    <property type="entry name" value="Photosystem I PsaD, reaction center subunit II"/>
    <property type="match status" value="1"/>
</dbReference>
<feature type="coiled-coil region" evidence="8">
    <location>
        <begin position="1635"/>
        <end position="1662"/>
    </location>
</feature>
<feature type="coiled-coil region" evidence="8">
    <location>
        <begin position="1697"/>
        <end position="1764"/>
    </location>
</feature>
<dbReference type="GO" id="GO:0006891">
    <property type="term" value="P:intra-Golgi vesicle-mediated transport"/>
    <property type="evidence" value="ECO:0007669"/>
    <property type="project" value="InterPro"/>
</dbReference>
<feature type="compositionally biased region" description="Polar residues" evidence="9">
    <location>
        <begin position="2036"/>
        <end position="2056"/>
    </location>
</feature>
<dbReference type="Pfam" id="PF00056">
    <property type="entry name" value="Ldh_1_N"/>
    <property type="match status" value="1"/>
</dbReference>
<comment type="caution">
    <text evidence="11">The sequence shown here is derived from an EMBL/GenBank/DDBJ whole genome shotgun (WGS) entry which is preliminary data.</text>
</comment>
<proteinExistence type="inferred from homology"/>
<evidence type="ECO:0000313" key="12">
    <source>
        <dbReference type="Proteomes" id="UP000649617"/>
    </source>
</evidence>
<dbReference type="InterPro" id="IPR001236">
    <property type="entry name" value="Lactate/malate_DH_N"/>
</dbReference>
<dbReference type="CDD" id="cd00201">
    <property type="entry name" value="WW"/>
    <property type="match status" value="1"/>
</dbReference>
<feature type="region of interest" description="Disordered" evidence="9">
    <location>
        <begin position="469"/>
        <end position="640"/>
    </location>
</feature>
<dbReference type="PANTHER" id="PTHR11540:SF16">
    <property type="entry name" value="MALATE DEHYDROGENASE, MITOCHONDRIAL"/>
    <property type="match status" value="1"/>
</dbReference>
<keyword evidence="12" id="KW-1185">Reference proteome</keyword>
<dbReference type="InterPro" id="IPR022383">
    <property type="entry name" value="Lactate/malate_DH_C"/>
</dbReference>
<feature type="compositionally biased region" description="Low complexity" evidence="9">
    <location>
        <begin position="482"/>
        <end position="497"/>
    </location>
</feature>
<comment type="similarity">
    <text evidence="1">Belongs to the LDH/MDH superfamily. MDH type 1 family.</text>
</comment>
<dbReference type="InterPro" id="IPR001202">
    <property type="entry name" value="WW_dom"/>
</dbReference>
<dbReference type="InterPro" id="IPR010097">
    <property type="entry name" value="Malate_DH_type1"/>
</dbReference>
<dbReference type="PROSITE" id="PS00068">
    <property type="entry name" value="MDH"/>
    <property type="match status" value="1"/>
</dbReference>
<dbReference type="FunFam" id="3.90.110.10:FF:000001">
    <property type="entry name" value="Malate dehydrogenase"/>
    <property type="match status" value="1"/>
</dbReference>
<comment type="catalytic activity">
    <reaction evidence="7">
        <text>(S)-malate + NAD(+) = oxaloacetate + NADH + H(+)</text>
        <dbReference type="Rhea" id="RHEA:21432"/>
        <dbReference type="ChEBI" id="CHEBI:15378"/>
        <dbReference type="ChEBI" id="CHEBI:15589"/>
        <dbReference type="ChEBI" id="CHEBI:16452"/>
        <dbReference type="ChEBI" id="CHEBI:57540"/>
        <dbReference type="ChEBI" id="CHEBI:57945"/>
        <dbReference type="EC" id="1.1.1.37"/>
    </reaction>
</comment>
<feature type="region of interest" description="Disordered" evidence="9">
    <location>
        <begin position="938"/>
        <end position="972"/>
    </location>
</feature>
<keyword evidence="6" id="KW-0520">NAD</keyword>
<feature type="compositionally biased region" description="Polar residues" evidence="9">
    <location>
        <begin position="2180"/>
        <end position="2190"/>
    </location>
</feature>
<keyword evidence="4" id="KW-0816">Tricarboxylic acid cycle</keyword>
<dbReference type="SUPFAM" id="SSF56327">
    <property type="entry name" value="LDH C-terminal domain-like"/>
    <property type="match status" value="1"/>
</dbReference>
<dbReference type="NCBIfam" id="TIGR01772">
    <property type="entry name" value="MDH_euk_gproteo"/>
    <property type="match status" value="1"/>
</dbReference>
<dbReference type="Pfam" id="PF02866">
    <property type="entry name" value="Ldh_1_C"/>
    <property type="match status" value="1"/>
</dbReference>
<dbReference type="Pfam" id="PF00397">
    <property type="entry name" value="WW"/>
    <property type="match status" value="1"/>
</dbReference>
<organism evidence="11 12">
    <name type="scientific">Symbiodinium pilosum</name>
    <name type="common">Dinoflagellate</name>
    <dbReference type="NCBI Taxonomy" id="2952"/>
    <lineage>
        <taxon>Eukaryota</taxon>
        <taxon>Sar</taxon>
        <taxon>Alveolata</taxon>
        <taxon>Dinophyceae</taxon>
        <taxon>Suessiales</taxon>
        <taxon>Symbiodiniaceae</taxon>
        <taxon>Symbiodinium</taxon>
    </lineage>
</organism>
<evidence type="ECO:0000313" key="11">
    <source>
        <dbReference type="EMBL" id="CAE7663902.1"/>
    </source>
</evidence>
<dbReference type="PANTHER" id="PTHR11540">
    <property type="entry name" value="MALATE AND LACTATE DEHYDROGENASE"/>
    <property type="match status" value="1"/>
</dbReference>
<feature type="compositionally biased region" description="Pro residues" evidence="9">
    <location>
        <begin position="598"/>
        <end position="612"/>
    </location>
</feature>
<comment type="subunit">
    <text evidence="2">Homodimer.</text>
</comment>
<dbReference type="Proteomes" id="UP000649617">
    <property type="component" value="Unassembled WGS sequence"/>
</dbReference>
<feature type="region of interest" description="Disordered" evidence="9">
    <location>
        <begin position="672"/>
        <end position="729"/>
    </location>
</feature>
<feature type="coiled-coil region" evidence="8">
    <location>
        <begin position="1490"/>
        <end position="1599"/>
    </location>
</feature>
<feature type="region of interest" description="Disordered" evidence="9">
    <location>
        <begin position="2004"/>
        <end position="2024"/>
    </location>
</feature>
<accession>A0A812W8K6</accession>
<feature type="region of interest" description="Disordered" evidence="9">
    <location>
        <begin position="2169"/>
        <end position="2198"/>
    </location>
</feature>
<dbReference type="PROSITE" id="PS50020">
    <property type="entry name" value="WW_DOMAIN_2"/>
    <property type="match status" value="1"/>
</dbReference>
<evidence type="ECO:0000259" key="10">
    <source>
        <dbReference type="PROSITE" id="PS50020"/>
    </source>
</evidence>
<feature type="compositionally biased region" description="Basic and acidic residues" evidence="9">
    <location>
        <begin position="577"/>
        <end position="588"/>
    </location>
</feature>
<evidence type="ECO:0000256" key="2">
    <source>
        <dbReference type="ARBA" id="ARBA00011738"/>
    </source>
</evidence>
<dbReference type="OrthoDB" id="441378at2759"/>
<dbReference type="SMART" id="SM01087">
    <property type="entry name" value="COG6"/>
    <property type="match status" value="1"/>
</dbReference>
<sequence length="2290" mass="252385">MSDRVVQGIAFMVTTESEALAALMDPEDAQAAKARKGSGVDRAPSDAVEGSTVISFEDILDISLDGVAATLVAKTKQALQANVAIVTMYKVAQVFSFYAKTIEERLHRNGAAIVSTCMDLHARTYQNFLDLWEAQAQKLRQGVAGVYVAALSAPSFVLEAANTLQEVLSIYEMAPVPAGEREADFLPVLSAAFDPLLNHCQQVATMMDMADGYVFLINCVCAMQAPLRKHDFTKQRQEMYCCFLEDQLNRLIDGQTKAVLSKVGLAERLKALREKSPGTPLSSLPELHPVSLATTLRSFYNSLFTLGGALSLQLLERIEDASLRERARKGVSELIAAEYEELYTGIEALGVATHTPAQVRTLLEGEYEPTEQEILDYSEWLGMDLENDKDLMWIARAGLKVPLPPPWKPCTTGEENEVFYFNFDTGESVWDHPCDEYHRMLYKKERAKKYGLSFDEAALEDLAHRLGLSNKEDDSGDMLDESGSMGRSASASGGVMSLSGGDTEKKKKKKDKKEKKSKKEKSEEKDEVRLEAPKTLAPLSARGVPARDSRPDELSQLAEDPPPSTDSSRAPSQSLSEEDRRDRPEDPKMQPASRADGPPRPAGGAPPPPIGDPPEVKESAAAVSAEASDDTASPQQLDLEKRRLEELYQKNVAALQAEHKAKLAKHRRELQDEFGLERDRTFSELQEKHDKQVREERARLQQELVSKKGKMKEEIEATAKSEEELQKKLSESQAEATRLRSEAASLARKCSAYEERVRRLEEDMKECRKEVSLNRTNDAREVTNLKAQLEAKNVEIEQIKAGAAAASERLGKWEEEMQRLQDLAQDNDEAKARIQQLMHDLEVKETQRAALEQQIKEDKGSSDKLQELQEAVRQKEEELSKQKAKVSSLEASLMNEVEAKSKLQAKLSEMQSDLAKASGNKAQLDELRRELDLRTEELSSARKASATDAELKQARDALEEEKRLSSQASTDATRINDELAALKAELAEEREASSNSKAQAKSHLGGGSKQGGFAAAGSLGRNVYRRVATRHLLPFSRCASTFVPPAREGAAYHKAWAAAGLLGASALFVANQDRRPQTSHCFFGGAAKGNFKVCVCGGSGGIGQPLSLLMAMDDNVGELSVYDLDFAMVPPGGVAADLNHLEKKVKVKGYVKSKDEKAIDVLGDCLKGCNLVLVPAGMPRKPGQTRDDLFKINAGIAKEVVEACAKHCPNAVVALIVNPVNSVVPAMAELYKKKGLDPKKIVGVTTLDGVRANKFVAEITGEDPTNIEVPVIGGHAGVTIMPVFSQDKHAAKIPEKDIPALDKHVQDAGTDVVNAKNGKGSATLSMAYAGARLGKAVLAGLAGTPTTECAYVMSSVEPDCPYFTSKVTFGKTGVEKVHPIGKLNKYEEQRLAEAKAALKKAASPSFHVAPSLDFRRLCRRFNLASTTQQTLPWHELIMPPKTASRLATQRMSILDSLDFADLKLKLFGVPYNWRFDCPGRRVQADKIGDAVGQHEELRRLQTNLEQANARSSNLKTELDARTADLVQLRAEVQQQERQAALRAMEEASLKAEVDTWRTECSRLQNEASQSEVPKMQALLEEEKAGLNRIKAEAAEAMAQCKAQAAASAAELEVRSKECGRLRAELRACRPSGGLAQDEVRELVSLRAKVLDLEAEVETLQQKVKLPNVELEDQKLRSLVKERDETILRLRGDLAHAVARHSKELEELQLKVNEARMEERQLRHDDNGFVISDLKAQLRSKASEVEQLHSEVRSSVSELERVRAEARHAEARAAAREISSVEAAKAMVTDDWKREVDRLQVELQTRAAESAASKEKAERLAREVRRVQQEESRVAKSQEALRGELEQAQDHNRAIREEVADAEHRCEDARAAVRAERSSRTHAETQVREYQRDVRALKSQLQEQVAEAEKFRIEARKKYCQLEDKELEVSHLQDQVQFLENQLRARRDWGMEKEEWEEQMLEKDGPMDITGLKTAVELSQLSQAQGMGETGDPDMEEQDATLSPCDAMTVPAGSPGPPPDSPVRQAEDVLPAAAWQGNAQDQQAEVGATSPQSQGAAATSAGPVPEEVAAFLQMKRAELQAELLTVDKLRQQWKQDADRLRSVGGMAREQALLAEARAALDDRASAIQRAMAEHSALEQALQAGAHDGDCRALPRTSPPALGIRGNPMAALKARSDAGDTPRSSTGGQLNSRHGDRDKYPTTAAEDLSMLRRWQHLLGRETVGLGCATRLPLTARSRSGGYARSISPFKLDRRRSRVSREAVDYNLNQLYNFLEVATARPLSARAGRTRYG</sequence>
<reference evidence="11" key="1">
    <citation type="submission" date="2021-02" db="EMBL/GenBank/DDBJ databases">
        <authorList>
            <person name="Dougan E. K."/>
            <person name="Rhodes N."/>
            <person name="Thang M."/>
            <person name="Chan C."/>
        </authorList>
    </citation>
    <scope>NUCLEOTIDE SEQUENCE</scope>
</reference>
<dbReference type="EMBL" id="CAJNIZ010043603">
    <property type="protein sequence ID" value="CAE7663902.1"/>
    <property type="molecule type" value="Genomic_DNA"/>
</dbReference>
<feature type="compositionally biased region" description="Basic and acidic residues" evidence="9">
    <location>
        <begin position="520"/>
        <end position="532"/>
    </location>
</feature>
<evidence type="ECO:0000256" key="4">
    <source>
        <dbReference type="ARBA" id="ARBA00022532"/>
    </source>
</evidence>
<feature type="coiled-coil region" evidence="8">
    <location>
        <begin position="1809"/>
        <end position="1941"/>
    </location>
</feature>
<dbReference type="GO" id="GO:0017119">
    <property type="term" value="C:Golgi transport complex"/>
    <property type="evidence" value="ECO:0007669"/>
    <property type="project" value="InterPro"/>
</dbReference>
<feature type="region of interest" description="Disordered" evidence="9">
    <location>
        <begin position="986"/>
        <end position="1008"/>
    </location>
</feature>
<dbReference type="SMART" id="SM00456">
    <property type="entry name" value="WW"/>
    <property type="match status" value="1"/>
</dbReference>
<evidence type="ECO:0000256" key="5">
    <source>
        <dbReference type="ARBA" id="ARBA00023002"/>
    </source>
</evidence>
<feature type="compositionally biased region" description="Polar residues" evidence="9">
    <location>
        <begin position="565"/>
        <end position="575"/>
    </location>
</feature>
<dbReference type="Pfam" id="PF20653">
    <property type="entry name" value="COG6_C"/>
    <property type="match status" value="1"/>
</dbReference>
<dbReference type="GO" id="GO:0006108">
    <property type="term" value="P:malate metabolic process"/>
    <property type="evidence" value="ECO:0007669"/>
    <property type="project" value="InterPro"/>
</dbReference>
<feature type="domain" description="WW" evidence="10">
    <location>
        <begin position="401"/>
        <end position="435"/>
    </location>
</feature>
<evidence type="ECO:0000256" key="3">
    <source>
        <dbReference type="ARBA" id="ARBA00012995"/>
    </source>
</evidence>
<feature type="compositionally biased region" description="Low complexity" evidence="9">
    <location>
        <begin position="619"/>
        <end position="633"/>
    </location>
</feature>
<evidence type="ECO:0000256" key="9">
    <source>
        <dbReference type="SAM" id="MobiDB-lite"/>
    </source>
</evidence>
<dbReference type="Gene3D" id="3.40.50.720">
    <property type="entry name" value="NAD(P)-binding Rossmann-like Domain"/>
    <property type="match status" value="1"/>
</dbReference>
<dbReference type="InterPro" id="IPR036020">
    <property type="entry name" value="WW_dom_sf"/>
</dbReference>
<dbReference type="InterPro" id="IPR010490">
    <property type="entry name" value="COG6"/>
</dbReference>